<dbReference type="Gene3D" id="2.170.300.10">
    <property type="entry name" value="Tie2 ligand-binding domain superfamily"/>
    <property type="match status" value="1"/>
</dbReference>
<keyword evidence="1" id="KW-0245">EGF-like domain</keyword>
<dbReference type="AlphaFoldDB" id="A0A7M7PIN1"/>
<dbReference type="PROSITE" id="PS00022">
    <property type="entry name" value="EGF_1"/>
    <property type="match status" value="2"/>
</dbReference>
<dbReference type="PANTHER" id="PTHR26391:SF18">
    <property type="entry name" value="PROTEIN KINASE RECEPTOR TIE-1, PUTATIVE-RELATED"/>
    <property type="match status" value="1"/>
</dbReference>
<dbReference type="GeneID" id="100893045"/>
<dbReference type="FunFam" id="2.170.300.10:FF:000003">
    <property type="entry name" value="tyrosine-protein kinase receptor Tie-1 isoform X1"/>
    <property type="match status" value="1"/>
</dbReference>
<dbReference type="EnsemblMetazoa" id="XM_030995899">
    <property type="protein sequence ID" value="XP_030851759"/>
    <property type="gene ID" value="LOC100893045"/>
</dbReference>
<protein>
    <submittedName>
        <fullName evidence="4">Uncharacterized protein</fullName>
    </submittedName>
</protein>
<reference evidence="5" key="1">
    <citation type="submission" date="2015-02" db="EMBL/GenBank/DDBJ databases">
        <title>Genome sequencing for Strongylocentrotus purpuratus.</title>
        <authorList>
            <person name="Murali S."/>
            <person name="Liu Y."/>
            <person name="Vee V."/>
            <person name="English A."/>
            <person name="Wang M."/>
            <person name="Skinner E."/>
            <person name="Han Y."/>
            <person name="Muzny D.M."/>
            <person name="Worley K.C."/>
            <person name="Gibbs R.A."/>
        </authorList>
    </citation>
    <scope>NUCLEOTIDE SEQUENCE</scope>
</reference>
<evidence type="ECO:0000259" key="2">
    <source>
        <dbReference type="PROSITE" id="PS50026"/>
    </source>
</evidence>
<dbReference type="KEGG" id="spu:100893045"/>
<dbReference type="InterPro" id="IPR013783">
    <property type="entry name" value="Ig-like_fold"/>
</dbReference>
<feature type="domain" description="Ig-like" evidence="3">
    <location>
        <begin position="506"/>
        <end position="571"/>
    </location>
</feature>
<dbReference type="InterPro" id="IPR007110">
    <property type="entry name" value="Ig-like_dom"/>
</dbReference>
<keyword evidence="1" id="KW-1015">Disulfide bond</keyword>
<dbReference type="CDD" id="cd00054">
    <property type="entry name" value="EGF_CA"/>
    <property type="match status" value="1"/>
</dbReference>
<dbReference type="SMART" id="SM00409">
    <property type="entry name" value="IG"/>
    <property type="match status" value="1"/>
</dbReference>
<organism evidence="4 5">
    <name type="scientific">Strongylocentrotus purpuratus</name>
    <name type="common">Purple sea urchin</name>
    <dbReference type="NCBI Taxonomy" id="7668"/>
    <lineage>
        <taxon>Eukaryota</taxon>
        <taxon>Metazoa</taxon>
        <taxon>Echinodermata</taxon>
        <taxon>Eleutherozoa</taxon>
        <taxon>Echinozoa</taxon>
        <taxon>Echinoidea</taxon>
        <taxon>Euechinoidea</taxon>
        <taxon>Echinacea</taxon>
        <taxon>Camarodonta</taxon>
        <taxon>Echinidea</taxon>
        <taxon>Strongylocentrotidae</taxon>
        <taxon>Strongylocentrotus</taxon>
    </lineage>
</organism>
<dbReference type="OrthoDB" id="6130531at2759"/>
<dbReference type="Proteomes" id="UP000007110">
    <property type="component" value="Unassembled WGS sequence"/>
</dbReference>
<dbReference type="SMART" id="SM00181">
    <property type="entry name" value="EGF"/>
    <property type="match status" value="3"/>
</dbReference>
<dbReference type="FunFam" id="2.60.40.10:FF:002233">
    <property type="entry name" value="Tyrosine protein kinase receptor tie-1, putative"/>
    <property type="match status" value="1"/>
</dbReference>
<evidence type="ECO:0000259" key="3">
    <source>
        <dbReference type="PROSITE" id="PS50835"/>
    </source>
</evidence>
<dbReference type="OMA" id="VKTEAWE"/>
<evidence type="ECO:0000313" key="5">
    <source>
        <dbReference type="Proteomes" id="UP000007110"/>
    </source>
</evidence>
<dbReference type="InterPro" id="IPR003599">
    <property type="entry name" value="Ig_sub"/>
</dbReference>
<reference evidence="4" key="2">
    <citation type="submission" date="2021-01" db="UniProtKB">
        <authorList>
            <consortium name="EnsemblMetazoa"/>
        </authorList>
    </citation>
    <scope>IDENTIFICATION</scope>
</reference>
<dbReference type="PANTHER" id="PTHR26391">
    <property type="entry name" value="INACTIVE TYROSINE-PROTEIN KINASE 7"/>
    <property type="match status" value="1"/>
</dbReference>
<dbReference type="PROSITE" id="PS50026">
    <property type="entry name" value="EGF_3"/>
    <property type="match status" value="1"/>
</dbReference>
<dbReference type="Gene3D" id="2.60.40.10">
    <property type="entry name" value="Immunoglobulins"/>
    <property type="match status" value="2"/>
</dbReference>
<evidence type="ECO:0000256" key="1">
    <source>
        <dbReference type="PROSITE-ProRule" id="PRU00076"/>
    </source>
</evidence>
<dbReference type="PROSITE" id="PS50835">
    <property type="entry name" value="IG_LIKE"/>
    <property type="match status" value="1"/>
</dbReference>
<evidence type="ECO:0000313" key="4">
    <source>
        <dbReference type="EnsemblMetazoa" id="XP_030851759"/>
    </source>
</evidence>
<dbReference type="RefSeq" id="XP_030851759.1">
    <property type="nucleotide sequence ID" value="XM_030995899.1"/>
</dbReference>
<feature type="domain" description="EGF-like" evidence="2">
    <location>
        <begin position="234"/>
        <end position="270"/>
    </location>
</feature>
<dbReference type="InParanoid" id="A0A7M7PIN1"/>
<feature type="disulfide bond" evidence="1">
    <location>
        <begin position="260"/>
        <end position="269"/>
    </location>
</feature>
<dbReference type="SUPFAM" id="SSF48726">
    <property type="entry name" value="Immunoglobulin"/>
    <property type="match status" value="1"/>
</dbReference>
<comment type="caution">
    <text evidence="1">Lacks conserved residue(s) required for the propagation of feature annotation.</text>
</comment>
<sequence>MDINMFGTFLYWFIFLQVTLIGQLTCANILDVTCINFNPIYDTSSSASYAAILNGADVTSMVSFQRSVDLDTGDRQSTWCSMDDDAGTCGLPQGSMIDSSGRVTFQNTDQDKFGAYGCRAERYNWTTETSTIFIRNDAHFTPGYFTVTVSLDEEVRLSMNTSSSSGTSGSLVWILNHEDGRQTDLSTNVSGDALYVSKAKKAEHAGVHHYYYSDDPDRGGLVKLIVRACLDNLWGPGCQYTCSACYNGGVCDDVSGRCVCPPGFSGDHCQIACEAGKFGQGCSGSCTTLESGRTDCSGAVFCLPDPYGCSCAAGWTGLQCDQACPDSSYGAGCTETCHCVSTGTCDPLTGACSDGCEDGWIGDQCQVTVLDIIAMLRGGVYDATATNNFLGIFMIGDSIVTGDLSLTYSIGREVDTGPGETGHGAYFKVDGLVKTEAWEDTGLPPGTQFTRSTTSAQHSLRAGIDKTNGGAARVGAYRMSVDYKGWTERNVLLNEYRGESNSEVWPEKLSITVGIGETVTLGVSTTQSVDTSSLRWRFNGGSEITEWNGMTSVTIYDVRKSDEGIYECYVEGNRETGKHAILKLIVRSCPSFKYGLDCSLNCPVCYAGGAIKDWKHYRKHLL</sequence>
<dbReference type="InterPro" id="IPR036179">
    <property type="entry name" value="Ig-like_dom_sf"/>
</dbReference>
<dbReference type="InterPro" id="IPR000742">
    <property type="entry name" value="EGF"/>
</dbReference>
<accession>A0A7M7PIN1</accession>
<name>A0A7M7PIN1_STRPU</name>
<proteinExistence type="predicted"/>
<keyword evidence="5" id="KW-1185">Reference proteome</keyword>